<dbReference type="AlphaFoldDB" id="A0A354YU41"/>
<dbReference type="Proteomes" id="UP000263273">
    <property type="component" value="Unassembled WGS sequence"/>
</dbReference>
<comment type="caution">
    <text evidence="1">The sequence shown here is derived from an EMBL/GenBank/DDBJ whole genome shotgun (WGS) entry which is preliminary data.</text>
</comment>
<dbReference type="EMBL" id="DNZF01000060">
    <property type="protein sequence ID" value="HBK52883.1"/>
    <property type="molecule type" value="Genomic_DNA"/>
</dbReference>
<feature type="non-terminal residue" evidence="1">
    <location>
        <position position="1"/>
    </location>
</feature>
<evidence type="ECO:0000313" key="1">
    <source>
        <dbReference type="EMBL" id="HBK52883.1"/>
    </source>
</evidence>
<organism evidence="1 2">
    <name type="scientific">Syntrophomonas wolfei</name>
    <dbReference type="NCBI Taxonomy" id="863"/>
    <lineage>
        <taxon>Bacteria</taxon>
        <taxon>Bacillati</taxon>
        <taxon>Bacillota</taxon>
        <taxon>Clostridia</taxon>
        <taxon>Eubacteriales</taxon>
        <taxon>Syntrophomonadaceae</taxon>
        <taxon>Syntrophomonas</taxon>
    </lineage>
</organism>
<proteinExistence type="predicted"/>
<reference evidence="1 2" key="1">
    <citation type="journal article" date="2018" name="Nat. Biotechnol.">
        <title>A standardized bacterial taxonomy based on genome phylogeny substantially revises the tree of life.</title>
        <authorList>
            <person name="Parks D.H."/>
            <person name="Chuvochina M."/>
            <person name="Waite D.W."/>
            <person name="Rinke C."/>
            <person name="Skarshewski A."/>
            <person name="Chaumeil P.A."/>
            <person name="Hugenholtz P."/>
        </authorList>
    </citation>
    <scope>NUCLEOTIDE SEQUENCE [LARGE SCALE GENOMIC DNA]</scope>
    <source>
        <strain evidence="1">UBA10948</strain>
    </source>
</reference>
<name>A0A354YU41_9FIRM</name>
<evidence type="ECO:0000313" key="2">
    <source>
        <dbReference type="Proteomes" id="UP000263273"/>
    </source>
</evidence>
<protein>
    <submittedName>
        <fullName evidence="1">Glutamate racemase</fullName>
    </submittedName>
</protein>
<accession>A0A354YU41</accession>
<gene>
    <name evidence="1" type="ORF">DDZ44_02950</name>
</gene>
<sequence length="36" mass="4335">RPRHEFYVSGQDDSFFNVGRLLMGDIIKEIHKLDWD</sequence>